<feature type="transmembrane region" description="Helical" evidence="1">
    <location>
        <begin position="37"/>
        <end position="60"/>
    </location>
</feature>
<keyword evidence="1" id="KW-0812">Transmembrane</keyword>
<evidence type="ECO:0000313" key="4">
    <source>
        <dbReference type="Proteomes" id="UP000193553"/>
    </source>
</evidence>
<feature type="chain" id="PRO_5011906014" description="Lectin-like protein BA14k" evidence="2">
    <location>
        <begin position="28"/>
        <end position="91"/>
    </location>
</feature>
<comment type="caution">
    <text evidence="3">The sequence shown here is derived from an EMBL/GenBank/DDBJ whole genome shotgun (WGS) entry which is preliminary data.</text>
</comment>
<name>A0A1X3GNI3_9BRAD</name>
<evidence type="ECO:0000256" key="1">
    <source>
        <dbReference type="SAM" id="Phobius"/>
    </source>
</evidence>
<keyword evidence="2" id="KW-0732">Signal</keyword>
<organism evidence="3 4">
    <name type="scientific">Bradyrhizobium canariense</name>
    <dbReference type="NCBI Taxonomy" id="255045"/>
    <lineage>
        <taxon>Bacteria</taxon>
        <taxon>Pseudomonadati</taxon>
        <taxon>Pseudomonadota</taxon>
        <taxon>Alphaproteobacteria</taxon>
        <taxon>Hyphomicrobiales</taxon>
        <taxon>Nitrobacteraceae</taxon>
        <taxon>Bradyrhizobium</taxon>
    </lineage>
</organism>
<gene>
    <name evidence="3" type="ORF">BSZ18_39210</name>
</gene>
<dbReference type="EMBL" id="NAFI01000190">
    <property type="protein sequence ID" value="OSJ01828.1"/>
    <property type="molecule type" value="Genomic_DNA"/>
</dbReference>
<reference evidence="3 4" key="1">
    <citation type="submission" date="2017-03" db="EMBL/GenBank/DDBJ databases">
        <title>Whole genome sequences of fourteen strains of Bradyrhizobium canariense and one strain of Bradyrhizobium japonicum isolated from Lupinus (Papilionoideae: Genisteae) species in Algeria.</title>
        <authorList>
            <person name="Crovadore J."/>
            <person name="Chekireb D."/>
            <person name="Brachmann A."/>
            <person name="Chablais R."/>
            <person name="Cochard B."/>
            <person name="Lefort F."/>
        </authorList>
    </citation>
    <scope>NUCLEOTIDE SEQUENCE [LARGE SCALE GENOMIC DNA]</scope>
    <source>
        <strain evidence="3 4">UBMA195</strain>
    </source>
</reference>
<proteinExistence type="predicted"/>
<keyword evidence="1" id="KW-0472">Membrane</keyword>
<feature type="signal peptide" evidence="2">
    <location>
        <begin position="1"/>
        <end position="27"/>
    </location>
</feature>
<dbReference type="AlphaFoldDB" id="A0A1X3GNI3"/>
<keyword evidence="1" id="KW-1133">Transmembrane helix</keyword>
<accession>A0A1X3GNI3</accession>
<dbReference type="OrthoDB" id="8254076at2"/>
<dbReference type="Proteomes" id="UP000193553">
    <property type="component" value="Unassembled WGS sequence"/>
</dbReference>
<evidence type="ECO:0000313" key="3">
    <source>
        <dbReference type="EMBL" id="OSJ01828.1"/>
    </source>
</evidence>
<sequence length="91" mass="9632">MEFHMSIKTKIFAVALTALTLTGSVVATTSQAQAKPLGWGVGVGLGIATAAVVGSAIAASNDPYYNRYHRCGWAAQYNAFGQYVGRVRTCF</sequence>
<protein>
    <recommendedName>
        <fullName evidence="5">Lectin-like protein BA14k</fullName>
    </recommendedName>
</protein>
<evidence type="ECO:0008006" key="5">
    <source>
        <dbReference type="Google" id="ProtNLM"/>
    </source>
</evidence>
<evidence type="ECO:0000256" key="2">
    <source>
        <dbReference type="SAM" id="SignalP"/>
    </source>
</evidence>